<dbReference type="PROSITE" id="PS51892">
    <property type="entry name" value="SUBTILASE"/>
    <property type="match status" value="1"/>
</dbReference>
<feature type="domain" description="Inhibitor I9" evidence="10">
    <location>
        <begin position="42"/>
        <end position="107"/>
    </location>
</feature>
<evidence type="ECO:0000256" key="3">
    <source>
        <dbReference type="ARBA" id="ARBA00022729"/>
    </source>
</evidence>
<dbReference type="Pfam" id="PF05922">
    <property type="entry name" value="Inhibitor_I9"/>
    <property type="match status" value="1"/>
</dbReference>
<keyword evidence="2 6" id="KW-0645">Protease</keyword>
<dbReference type="InterPro" id="IPR050131">
    <property type="entry name" value="Peptidase_S8_subtilisin-like"/>
</dbReference>
<dbReference type="InterPro" id="IPR034193">
    <property type="entry name" value="PCSK9_ProteinaseK-like"/>
</dbReference>
<reference evidence="11 12" key="1">
    <citation type="submission" date="2018-06" db="EMBL/GenBank/DDBJ databases">
        <title>Complete Genomes of Monosporascus.</title>
        <authorList>
            <person name="Robinson A.J."/>
            <person name="Natvig D.O."/>
        </authorList>
    </citation>
    <scope>NUCLEOTIDE SEQUENCE [LARGE SCALE GENOMIC DNA]</scope>
    <source>
        <strain evidence="11 12">CBS 110550</strain>
    </source>
</reference>
<dbReference type="InterPro" id="IPR022398">
    <property type="entry name" value="Peptidase_S8_His-AS"/>
</dbReference>
<dbReference type="InterPro" id="IPR010259">
    <property type="entry name" value="S8pro/Inhibitor_I9"/>
</dbReference>
<dbReference type="PRINTS" id="PR00723">
    <property type="entry name" value="SUBTILISIN"/>
</dbReference>
<dbReference type="PROSITE" id="PS00138">
    <property type="entry name" value="SUBTILASE_SER"/>
    <property type="match status" value="1"/>
</dbReference>
<keyword evidence="4 6" id="KW-0378">Hydrolase</keyword>
<feature type="active site" description="Charge relay system" evidence="6">
    <location>
        <position position="184"/>
    </location>
</feature>
<proteinExistence type="inferred from homology"/>
<name>A0A4Q4T8V4_9PEZI</name>
<dbReference type="CDD" id="cd04077">
    <property type="entry name" value="Peptidases_S8_PCSK9_ProteinaseK_like"/>
    <property type="match status" value="1"/>
</dbReference>
<evidence type="ECO:0008006" key="13">
    <source>
        <dbReference type="Google" id="ProtNLM"/>
    </source>
</evidence>
<evidence type="ECO:0000313" key="12">
    <source>
        <dbReference type="Proteomes" id="UP000293360"/>
    </source>
</evidence>
<accession>A0A4Q4T8V4</accession>
<protein>
    <recommendedName>
        <fullName evidence="13">Peptidase S8/S53 domain-containing protein</fullName>
    </recommendedName>
</protein>
<dbReference type="InterPro" id="IPR036852">
    <property type="entry name" value="Peptidase_S8/S53_dom_sf"/>
</dbReference>
<dbReference type="SUPFAM" id="SSF52743">
    <property type="entry name" value="Subtilisin-like"/>
    <property type="match status" value="1"/>
</dbReference>
<dbReference type="PROSITE" id="PS00137">
    <property type="entry name" value="SUBTILASE_HIS"/>
    <property type="match status" value="1"/>
</dbReference>
<evidence type="ECO:0000256" key="8">
    <source>
        <dbReference type="SAM" id="SignalP"/>
    </source>
</evidence>
<keyword evidence="12" id="KW-1185">Reference proteome</keyword>
<feature type="signal peptide" evidence="8">
    <location>
        <begin position="1"/>
        <end position="18"/>
    </location>
</feature>
<comment type="caution">
    <text evidence="11">The sequence shown here is derived from an EMBL/GenBank/DDBJ whole genome shotgun (WGS) entry which is preliminary data.</text>
</comment>
<dbReference type="SUPFAM" id="SSF54897">
    <property type="entry name" value="Protease propeptides/inhibitors"/>
    <property type="match status" value="1"/>
</dbReference>
<evidence type="ECO:0000256" key="7">
    <source>
        <dbReference type="RuleBase" id="RU003355"/>
    </source>
</evidence>
<evidence type="ECO:0000256" key="1">
    <source>
        <dbReference type="ARBA" id="ARBA00011073"/>
    </source>
</evidence>
<dbReference type="Pfam" id="PF00082">
    <property type="entry name" value="Peptidase_S8"/>
    <property type="match status" value="1"/>
</dbReference>
<feature type="chain" id="PRO_5020989599" description="Peptidase S8/S53 domain-containing protein" evidence="8">
    <location>
        <begin position="19"/>
        <end position="398"/>
    </location>
</feature>
<dbReference type="OrthoDB" id="206201at2759"/>
<dbReference type="STRING" id="155417.A0A4Q4T8V4"/>
<dbReference type="FunFam" id="3.40.50.200:FF:000014">
    <property type="entry name" value="Proteinase K"/>
    <property type="match status" value="1"/>
</dbReference>
<feature type="domain" description="Peptidase S8/S53" evidence="9">
    <location>
        <begin position="150"/>
        <end position="361"/>
    </location>
</feature>
<keyword evidence="3 8" id="KW-0732">Signal</keyword>
<dbReference type="Proteomes" id="UP000293360">
    <property type="component" value="Unassembled WGS sequence"/>
</dbReference>
<keyword evidence="5 6" id="KW-0720">Serine protease</keyword>
<dbReference type="Gene3D" id="3.40.50.200">
    <property type="entry name" value="Peptidase S8/S53 domain"/>
    <property type="match status" value="1"/>
</dbReference>
<dbReference type="AlphaFoldDB" id="A0A4Q4T8V4"/>
<evidence type="ECO:0000259" key="9">
    <source>
        <dbReference type="Pfam" id="PF00082"/>
    </source>
</evidence>
<dbReference type="InterPro" id="IPR023828">
    <property type="entry name" value="Peptidase_S8_Ser-AS"/>
</dbReference>
<comment type="similarity">
    <text evidence="1 6 7">Belongs to the peptidase S8 family.</text>
</comment>
<dbReference type="EMBL" id="QJNU01000291">
    <property type="protein sequence ID" value="RYP02981.1"/>
    <property type="molecule type" value="Genomic_DNA"/>
</dbReference>
<dbReference type="PANTHER" id="PTHR43806">
    <property type="entry name" value="PEPTIDASE S8"/>
    <property type="match status" value="1"/>
</dbReference>
<dbReference type="InterPro" id="IPR023827">
    <property type="entry name" value="Peptidase_S8_Asp-AS"/>
</dbReference>
<evidence type="ECO:0000256" key="6">
    <source>
        <dbReference type="PROSITE-ProRule" id="PRU01240"/>
    </source>
</evidence>
<dbReference type="InterPro" id="IPR037045">
    <property type="entry name" value="S8pro/Inhibitor_I9_sf"/>
</dbReference>
<dbReference type="InterPro" id="IPR000209">
    <property type="entry name" value="Peptidase_S8/S53_dom"/>
</dbReference>
<gene>
    <name evidence="11" type="ORF">DL764_005467</name>
</gene>
<feature type="active site" description="Charge relay system" evidence="6">
    <location>
        <position position="342"/>
    </location>
</feature>
<dbReference type="GO" id="GO:0005576">
    <property type="term" value="C:extracellular region"/>
    <property type="evidence" value="ECO:0007669"/>
    <property type="project" value="UniProtKB-ARBA"/>
</dbReference>
<feature type="active site" description="Charge relay system" evidence="6">
    <location>
        <position position="152"/>
    </location>
</feature>
<dbReference type="GO" id="GO:0006508">
    <property type="term" value="P:proteolysis"/>
    <property type="evidence" value="ECO:0007669"/>
    <property type="project" value="UniProtKB-KW"/>
</dbReference>
<evidence type="ECO:0000256" key="5">
    <source>
        <dbReference type="ARBA" id="ARBA00022825"/>
    </source>
</evidence>
<dbReference type="InterPro" id="IPR015500">
    <property type="entry name" value="Peptidase_S8_subtilisin-rel"/>
</dbReference>
<organism evidence="11 12">
    <name type="scientific">Monosporascus ibericus</name>
    <dbReference type="NCBI Taxonomy" id="155417"/>
    <lineage>
        <taxon>Eukaryota</taxon>
        <taxon>Fungi</taxon>
        <taxon>Dikarya</taxon>
        <taxon>Ascomycota</taxon>
        <taxon>Pezizomycotina</taxon>
        <taxon>Sordariomycetes</taxon>
        <taxon>Xylariomycetidae</taxon>
        <taxon>Xylariales</taxon>
        <taxon>Xylariales incertae sedis</taxon>
        <taxon>Monosporascus</taxon>
    </lineage>
</organism>
<dbReference type="PROSITE" id="PS00136">
    <property type="entry name" value="SUBTILASE_ASP"/>
    <property type="match status" value="1"/>
</dbReference>
<evidence type="ECO:0000256" key="2">
    <source>
        <dbReference type="ARBA" id="ARBA00022670"/>
    </source>
</evidence>
<dbReference type="PANTHER" id="PTHR43806:SF58">
    <property type="entry name" value="ALKALINE PROTEASE 1-RELATED"/>
    <property type="match status" value="1"/>
</dbReference>
<evidence type="ECO:0000256" key="4">
    <source>
        <dbReference type="ARBA" id="ARBA00022801"/>
    </source>
</evidence>
<sequence length="398" mass="41264">MHVLSSLCLASLSALALANPVGRRSGPAPLIRAKNADLVADKYIVVMTKDVSTAAVDETLRSYSSNAEHIYSSTIRGFAGALDDAAIEALRNDPGVAYIEQDARFKLADYTVQRNATWGIARLSHRYNSNGGSSDYNYDDSAGEGTCSYVIDTGITVDHEDFGGRAEWLRNFSGDGDDRDGAGHGTFVAGILGSGTYGVAKRTRLFALKVFDNQGVTTGSAILDAMDFVARDHPSRGCPRGVTVNMSLGGGRSEASNDATDALVDSGAFVAVAAGNSGEDAINTSPASAPKACTVGATDSEDRMASFSNYGSVVDIFAPGVAITSTAYGDSNNEITTASGTSASAPHIAGLAAYLMALEGNPGGEALCQRIKELATPEILENIPLGTANLLAFNGSPY</sequence>
<evidence type="ECO:0000313" key="11">
    <source>
        <dbReference type="EMBL" id="RYP02981.1"/>
    </source>
</evidence>
<dbReference type="GO" id="GO:0004252">
    <property type="term" value="F:serine-type endopeptidase activity"/>
    <property type="evidence" value="ECO:0007669"/>
    <property type="project" value="UniProtKB-UniRule"/>
</dbReference>
<dbReference type="Gene3D" id="3.30.70.80">
    <property type="entry name" value="Peptidase S8 propeptide/proteinase inhibitor I9"/>
    <property type="match status" value="1"/>
</dbReference>
<evidence type="ECO:0000259" key="10">
    <source>
        <dbReference type="Pfam" id="PF05922"/>
    </source>
</evidence>